<accession>A0A7W7CYU7</accession>
<keyword evidence="2" id="KW-1185">Reference proteome</keyword>
<evidence type="ECO:0000313" key="1">
    <source>
        <dbReference type="EMBL" id="MBB4696020.1"/>
    </source>
</evidence>
<organism evidence="1 2">
    <name type="scientific">Paractinoplanes abujensis</name>
    <dbReference type="NCBI Taxonomy" id="882441"/>
    <lineage>
        <taxon>Bacteria</taxon>
        <taxon>Bacillati</taxon>
        <taxon>Actinomycetota</taxon>
        <taxon>Actinomycetes</taxon>
        <taxon>Micromonosporales</taxon>
        <taxon>Micromonosporaceae</taxon>
        <taxon>Paractinoplanes</taxon>
    </lineage>
</organism>
<reference evidence="1 2" key="1">
    <citation type="submission" date="2020-08" db="EMBL/GenBank/DDBJ databases">
        <title>Sequencing the genomes of 1000 actinobacteria strains.</title>
        <authorList>
            <person name="Klenk H.-P."/>
        </authorList>
    </citation>
    <scope>NUCLEOTIDE SEQUENCE [LARGE SCALE GENOMIC DNA]</scope>
    <source>
        <strain evidence="1 2">DSM 45518</strain>
    </source>
</reference>
<sequence length="162" mass="18263">MATIRWADVEEWFDPSQNGSAPDVVVPDTAIADWEALLALIRSEGWRCEYALGEERRPLPPSAAELFEPDPEGRGRSLWVWPDPGLEWIVRLWTPDEVVSDVSLHEIQGQKKLDAFCRFLCTLGAALGKSVLMYAEGSHDYPPMMAYQVADDRVVFLAGSWR</sequence>
<dbReference type="RefSeq" id="WP_184954294.1">
    <property type="nucleotide sequence ID" value="NZ_BOMC01000057.1"/>
</dbReference>
<gene>
    <name evidence="1" type="ORF">BKA14_006168</name>
</gene>
<proteinExistence type="predicted"/>
<comment type="caution">
    <text evidence="1">The sequence shown here is derived from an EMBL/GenBank/DDBJ whole genome shotgun (WGS) entry which is preliminary data.</text>
</comment>
<dbReference type="EMBL" id="JACHMF010000001">
    <property type="protein sequence ID" value="MBB4696020.1"/>
    <property type="molecule type" value="Genomic_DNA"/>
</dbReference>
<protein>
    <submittedName>
        <fullName evidence="1">Uncharacterized protein</fullName>
    </submittedName>
</protein>
<evidence type="ECO:0000313" key="2">
    <source>
        <dbReference type="Proteomes" id="UP000542742"/>
    </source>
</evidence>
<dbReference type="AlphaFoldDB" id="A0A7W7CYU7"/>
<name>A0A7W7CYU7_9ACTN</name>
<dbReference type="Proteomes" id="UP000542742">
    <property type="component" value="Unassembled WGS sequence"/>
</dbReference>